<feature type="transmembrane region" description="Helical" evidence="6">
    <location>
        <begin position="296"/>
        <end position="313"/>
    </location>
</feature>
<evidence type="ECO:0000256" key="2">
    <source>
        <dbReference type="ARBA" id="ARBA00022448"/>
    </source>
</evidence>
<keyword evidence="2" id="KW-0813">Transport</keyword>
<keyword evidence="8" id="KW-1185">Reference proteome</keyword>
<feature type="transmembrane region" description="Helical" evidence="6">
    <location>
        <begin position="414"/>
        <end position="433"/>
    </location>
</feature>
<dbReference type="PANTHER" id="PTHR10283">
    <property type="entry name" value="SOLUTE CARRIER FAMILY 13 MEMBER"/>
    <property type="match status" value="1"/>
</dbReference>
<dbReference type="Pfam" id="PF00939">
    <property type="entry name" value="Na_sulph_symp"/>
    <property type="match status" value="1"/>
</dbReference>
<feature type="transmembrane region" description="Helical" evidence="6">
    <location>
        <begin position="454"/>
        <end position="477"/>
    </location>
</feature>
<feature type="transmembrane region" description="Helical" evidence="6">
    <location>
        <begin position="333"/>
        <end position="355"/>
    </location>
</feature>
<evidence type="ECO:0000256" key="1">
    <source>
        <dbReference type="ARBA" id="ARBA00004141"/>
    </source>
</evidence>
<dbReference type="PANTHER" id="PTHR10283:SF82">
    <property type="entry name" value="SOLUTE CARRIER FAMILY 13 MEMBER 2"/>
    <property type="match status" value="1"/>
</dbReference>
<evidence type="ECO:0000256" key="6">
    <source>
        <dbReference type="SAM" id="Phobius"/>
    </source>
</evidence>
<feature type="transmembrane region" description="Helical" evidence="6">
    <location>
        <begin position="215"/>
        <end position="237"/>
    </location>
</feature>
<keyword evidence="3 6" id="KW-0812">Transmembrane</keyword>
<comment type="subcellular location">
    <subcellularLocation>
        <location evidence="1">Membrane</location>
        <topology evidence="1">Multi-pass membrane protein</topology>
    </subcellularLocation>
</comment>
<feature type="transmembrane region" description="Helical" evidence="6">
    <location>
        <begin position="272"/>
        <end position="290"/>
    </location>
</feature>
<reference evidence="7 8" key="1">
    <citation type="journal article" date="2013" name="Int. J. Syst. Evol. Microbiol.">
        <title>Marinoscillum luteum sp. nov., isolated from marine sediment.</title>
        <authorList>
            <person name="Cha I.T."/>
            <person name="Park S.J."/>
            <person name="Kim S.J."/>
            <person name="Kim J.G."/>
            <person name="Jung M.Y."/>
            <person name="Shin K.S."/>
            <person name="Kwon K.K."/>
            <person name="Yang S.H."/>
            <person name="Seo Y.S."/>
            <person name="Rhee S.K."/>
        </authorList>
    </citation>
    <scope>NUCLEOTIDE SEQUENCE [LARGE SCALE GENOMIC DNA]</scope>
    <source>
        <strain evidence="7 8">KCTC 23939</strain>
    </source>
</reference>
<proteinExistence type="predicted"/>
<feature type="transmembrane region" description="Helical" evidence="6">
    <location>
        <begin position="391"/>
        <end position="408"/>
    </location>
</feature>
<feature type="transmembrane region" description="Helical" evidence="6">
    <location>
        <begin position="124"/>
        <end position="155"/>
    </location>
</feature>
<keyword evidence="5 6" id="KW-0472">Membrane</keyword>
<comment type="caution">
    <text evidence="7">The sequence shown here is derived from an EMBL/GenBank/DDBJ whole genome shotgun (WGS) entry which is preliminary data.</text>
</comment>
<gene>
    <name evidence="7" type="ORF">ACHKAR_06820</name>
</gene>
<dbReference type="PROSITE" id="PS01271">
    <property type="entry name" value="NA_SULFATE"/>
    <property type="match status" value="1"/>
</dbReference>
<evidence type="ECO:0000256" key="3">
    <source>
        <dbReference type="ARBA" id="ARBA00022692"/>
    </source>
</evidence>
<sequence>MIRKYNKTFALILGPLSFLIMEMVGPPESMNIEAYHVLASTVWIAIWWVMEAVPIAVTALLPILLFPMTGALDIGSTTESFGHKYIFLYMGGFILAIAIEKWGLHKRIALNIIRIIGSNVSNIILGFMVATAFLSMWISNTATSVMMLPIGTAIVSQFKKNTNGSAHDGNALGKALMLGIAYSASIGGIATLIGTPPNLVLAGILEEIYNVKLSFFEWMMFGLPTSAILTVICWRYLTKYAFRFDEIEFPGGKGEIRDMIRALGKISFEEKAVLVVFICTAFAWIFRSLLQKVIPGLDDTIIAMTSAVVLFMIPDKTRSRKLIKWKEAVKLPWGIILLFGGGMALAKGFTSTGLAEWIANQMTRMDGLTLIVLILVLVTIVNFLTEITSNLATTAMLLPVLAPMALSFNLHPFMIMVPVTLAASCAFMLPVATPPNAVVFGSGYLRIPDMISSGFWMNLISIMLITIATYFALPYLWDIDPNLFPEGFKQFQNLNSTNLNR</sequence>
<name>A0ABW7N6J8_9BACT</name>
<dbReference type="RefSeq" id="WP_395416712.1">
    <property type="nucleotide sequence ID" value="NZ_JBIPKE010000014.1"/>
</dbReference>
<evidence type="ECO:0000313" key="8">
    <source>
        <dbReference type="Proteomes" id="UP001610063"/>
    </source>
</evidence>
<organism evidence="7 8">
    <name type="scientific">Marinoscillum luteum</name>
    <dbReference type="NCBI Taxonomy" id="861051"/>
    <lineage>
        <taxon>Bacteria</taxon>
        <taxon>Pseudomonadati</taxon>
        <taxon>Bacteroidota</taxon>
        <taxon>Cytophagia</taxon>
        <taxon>Cytophagales</taxon>
        <taxon>Reichenbachiellaceae</taxon>
        <taxon>Marinoscillum</taxon>
    </lineage>
</organism>
<feature type="transmembrane region" description="Helical" evidence="6">
    <location>
        <begin position="41"/>
        <end position="66"/>
    </location>
</feature>
<dbReference type="InterPro" id="IPR031312">
    <property type="entry name" value="Na/sul_symport_CS"/>
</dbReference>
<keyword evidence="4 6" id="KW-1133">Transmembrane helix</keyword>
<dbReference type="InterPro" id="IPR001898">
    <property type="entry name" value="SLC13A/DASS"/>
</dbReference>
<evidence type="ECO:0000256" key="4">
    <source>
        <dbReference type="ARBA" id="ARBA00022989"/>
    </source>
</evidence>
<evidence type="ECO:0000313" key="7">
    <source>
        <dbReference type="EMBL" id="MFH6983144.1"/>
    </source>
</evidence>
<dbReference type="EMBL" id="JBIPKE010000014">
    <property type="protein sequence ID" value="MFH6983144.1"/>
    <property type="molecule type" value="Genomic_DNA"/>
</dbReference>
<feature type="transmembrane region" description="Helical" evidence="6">
    <location>
        <begin position="367"/>
        <end position="384"/>
    </location>
</feature>
<dbReference type="CDD" id="cd01115">
    <property type="entry name" value="SLC13_permease"/>
    <property type="match status" value="1"/>
</dbReference>
<evidence type="ECO:0000256" key="5">
    <source>
        <dbReference type="ARBA" id="ARBA00023136"/>
    </source>
</evidence>
<accession>A0ABW7N6J8</accession>
<feature type="transmembrane region" description="Helical" evidence="6">
    <location>
        <begin position="175"/>
        <end position="195"/>
    </location>
</feature>
<feature type="transmembrane region" description="Helical" evidence="6">
    <location>
        <begin position="86"/>
        <end position="104"/>
    </location>
</feature>
<dbReference type="NCBIfam" id="TIGR00785">
    <property type="entry name" value="dass"/>
    <property type="match status" value="1"/>
</dbReference>
<dbReference type="Proteomes" id="UP001610063">
    <property type="component" value="Unassembled WGS sequence"/>
</dbReference>
<protein>
    <submittedName>
        <fullName evidence="7">SLC13 family permease</fullName>
    </submittedName>
</protein>